<dbReference type="GO" id="GO:0005886">
    <property type="term" value="C:plasma membrane"/>
    <property type="evidence" value="ECO:0007669"/>
    <property type="project" value="UniProtKB-SubCell"/>
</dbReference>
<evidence type="ECO:0000256" key="2">
    <source>
        <dbReference type="ARBA" id="ARBA00022529"/>
    </source>
</evidence>
<evidence type="ECO:0000313" key="17">
    <source>
        <dbReference type="EMBL" id="GAA0144304.1"/>
    </source>
</evidence>
<evidence type="ECO:0000256" key="1">
    <source>
        <dbReference type="ARBA" id="ARBA00004251"/>
    </source>
</evidence>
<evidence type="ECO:0000256" key="7">
    <source>
        <dbReference type="ARBA" id="ARBA00022737"/>
    </source>
</evidence>
<keyword evidence="4" id="KW-0945">Host-virus interaction</keyword>
<keyword evidence="8" id="KW-0611">Plant defense</keyword>
<keyword evidence="2" id="KW-0929">Antimicrobial</keyword>
<gene>
    <name evidence="17" type="ORF">LIER_04789</name>
</gene>
<evidence type="ECO:0000256" key="9">
    <source>
        <dbReference type="ARBA" id="ARBA00022949"/>
    </source>
</evidence>
<comment type="similarity">
    <text evidence="14">Belongs to the cysteine-rich repeat secretory protein family. Plasmodesmata-located proteins (PDLD) subfamily.</text>
</comment>
<feature type="domain" description="Gnk2-homologous" evidence="16">
    <location>
        <begin position="26"/>
        <end position="131"/>
    </location>
</feature>
<keyword evidence="18" id="KW-1185">Reference proteome</keyword>
<keyword evidence="12" id="KW-1015">Disulfide bond</keyword>
<comment type="caution">
    <text evidence="17">The sequence shown here is derived from an EMBL/GenBank/DDBJ whole genome shotgun (WGS) entry which is preliminary data.</text>
</comment>
<evidence type="ECO:0000256" key="14">
    <source>
        <dbReference type="ARBA" id="ARBA00038393"/>
    </source>
</evidence>
<dbReference type="CDD" id="cd23509">
    <property type="entry name" value="Gnk2-like"/>
    <property type="match status" value="1"/>
</dbReference>
<sequence>MTMIRSFHMIIIFLGVCQLITSAPNINVKFALCNSRVISKNGPFQKSLTYVLDDLQSMTPSKETYDLRNISPYPTSFAYGRAVCTADNLTTSDCNACLGAAKSVLLSTCGGRAGGRAVLGDCQMRYEQYPYDD</sequence>
<evidence type="ECO:0000256" key="13">
    <source>
        <dbReference type="ARBA" id="ARBA00024184"/>
    </source>
</evidence>
<dbReference type="GO" id="GO:0031640">
    <property type="term" value="P:killing of cells of another organism"/>
    <property type="evidence" value="ECO:0007669"/>
    <property type="project" value="UniProtKB-KW"/>
</dbReference>
<dbReference type="Proteomes" id="UP001454036">
    <property type="component" value="Unassembled WGS sequence"/>
</dbReference>
<evidence type="ECO:0000259" key="16">
    <source>
        <dbReference type="PROSITE" id="PS51473"/>
    </source>
</evidence>
<proteinExistence type="inferred from homology"/>
<dbReference type="GO" id="GO:0005537">
    <property type="term" value="F:D-mannose binding"/>
    <property type="evidence" value="ECO:0007669"/>
    <property type="project" value="UniProtKB-KW"/>
</dbReference>
<dbReference type="InterPro" id="IPR051378">
    <property type="entry name" value="Cell2Cell_Antifungal"/>
</dbReference>
<evidence type="ECO:0000256" key="15">
    <source>
        <dbReference type="SAM" id="SignalP"/>
    </source>
</evidence>
<name>A0AAV3NYH2_LITER</name>
<dbReference type="AlphaFoldDB" id="A0AAV3NYH2"/>
<dbReference type="PANTHER" id="PTHR32080">
    <property type="entry name" value="ANTIFUNGAL PROTEIN GINKBILOBIN-2-LIKE"/>
    <property type="match status" value="1"/>
</dbReference>
<evidence type="ECO:0000256" key="3">
    <source>
        <dbReference type="ARBA" id="ARBA00022577"/>
    </source>
</evidence>
<dbReference type="Pfam" id="PF01657">
    <property type="entry name" value="Stress-antifung"/>
    <property type="match status" value="1"/>
</dbReference>
<dbReference type="PANTHER" id="PTHR32080:SF54">
    <property type="entry name" value="GNK2-HOMOLOGOUS DOMAIN-CONTAINING PROTEIN"/>
    <property type="match status" value="1"/>
</dbReference>
<dbReference type="PROSITE" id="PS51473">
    <property type="entry name" value="GNK2"/>
    <property type="match status" value="1"/>
</dbReference>
<dbReference type="GO" id="GO:0009506">
    <property type="term" value="C:plasmodesma"/>
    <property type="evidence" value="ECO:0007669"/>
    <property type="project" value="UniProtKB-SubCell"/>
</dbReference>
<reference evidence="17 18" key="1">
    <citation type="submission" date="2024-01" db="EMBL/GenBank/DDBJ databases">
        <title>The complete chloroplast genome sequence of Lithospermum erythrorhizon: insights into the phylogenetic relationship among Boraginaceae species and the maternal lineages of purple gromwells.</title>
        <authorList>
            <person name="Okada T."/>
            <person name="Watanabe K."/>
        </authorList>
    </citation>
    <scope>NUCLEOTIDE SEQUENCE [LARGE SCALE GENOMIC DNA]</scope>
</reference>
<evidence type="ECO:0000256" key="11">
    <source>
        <dbReference type="ARBA" id="ARBA00023035"/>
    </source>
</evidence>
<keyword evidence="7" id="KW-0677">Repeat</keyword>
<feature type="chain" id="PRO_5043528423" description="Gnk2-homologous domain-containing protein" evidence="15">
    <location>
        <begin position="23"/>
        <end position="133"/>
    </location>
</feature>
<dbReference type="EMBL" id="BAABME010000627">
    <property type="protein sequence ID" value="GAA0144304.1"/>
    <property type="molecule type" value="Genomic_DNA"/>
</dbReference>
<evidence type="ECO:0000256" key="8">
    <source>
        <dbReference type="ARBA" id="ARBA00022821"/>
    </source>
</evidence>
<evidence type="ECO:0000256" key="4">
    <source>
        <dbReference type="ARBA" id="ARBA00022581"/>
    </source>
</evidence>
<dbReference type="InterPro" id="IPR038408">
    <property type="entry name" value="GNK2_sf"/>
</dbReference>
<keyword evidence="10" id="KW-0044">Antibiotic</keyword>
<keyword evidence="9" id="KW-0965">Cell junction</keyword>
<keyword evidence="11" id="KW-0465">Mannose-binding</keyword>
<dbReference type="Gene3D" id="3.30.430.20">
    <property type="entry name" value="Gnk2 domain, C-X8-C-X2-C motif"/>
    <property type="match status" value="1"/>
</dbReference>
<keyword evidence="6" id="KW-0430">Lectin</keyword>
<keyword evidence="3" id="KW-0295">Fungicide</keyword>
<protein>
    <recommendedName>
        <fullName evidence="16">Gnk2-homologous domain-containing protein</fullName>
    </recommendedName>
</protein>
<dbReference type="InterPro" id="IPR002902">
    <property type="entry name" value="GNK2"/>
</dbReference>
<evidence type="ECO:0000256" key="12">
    <source>
        <dbReference type="ARBA" id="ARBA00023157"/>
    </source>
</evidence>
<evidence type="ECO:0000256" key="6">
    <source>
        <dbReference type="ARBA" id="ARBA00022734"/>
    </source>
</evidence>
<dbReference type="GO" id="GO:0050832">
    <property type="term" value="P:defense response to fungus"/>
    <property type="evidence" value="ECO:0007669"/>
    <property type="project" value="UniProtKB-KW"/>
</dbReference>
<evidence type="ECO:0000256" key="10">
    <source>
        <dbReference type="ARBA" id="ARBA00023022"/>
    </source>
</evidence>
<dbReference type="GO" id="GO:0042742">
    <property type="term" value="P:defense response to bacterium"/>
    <property type="evidence" value="ECO:0007669"/>
    <property type="project" value="UniProtKB-KW"/>
</dbReference>
<accession>A0AAV3NYH2</accession>
<evidence type="ECO:0000313" key="18">
    <source>
        <dbReference type="Proteomes" id="UP001454036"/>
    </source>
</evidence>
<feature type="signal peptide" evidence="15">
    <location>
        <begin position="1"/>
        <end position="22"/>
    </location>
</feature>
<evidence type="ECO:0000256" key="5">
    <source>
        <dbReference type="ARBA" id="ARBA00022729"/>
    </source>
</evidence>
<keyword evidence="5 15" id="KW-0732">Signal</keyword>
<organism evidence="17 18">
    <name type="scientific">Lithospermum erythrorhizon</name>
    <name type="common">Purple gromwell</name>
    <name type="synonym">Lithospermum officinale var. erythrorhizon</name>
    <dbReference type="NCBI Taxonomy" id="34254"/>
    <lineage>
        <taxon>Eukaryota</taxon>
        <taxon>Viridiplantae</taxon>
        <taxon>Streptophyta</taxon>
        <taxon>Embryophyta</taxon>
        <taxon>Tracheophyta</taxon>
        <taxon>Spermatophyta</taxon>
        <taxon>Magnoliopsida</taxon>
        <taxon>eudicotyledons</taxon>
        <taxon>Gunneridae</taxon>
        <taxon>Pentapetalae</taxon>
        <taxon>asterids</taxon>
        <taxon>lamiids</taxon>
        <taxon>Boraginales</taxon>
        <taxon>Boraginaceae</taxon>
        <taxon>Boraginoideae</taxon>
        <taxon>Lithospermeae</taxon>
        <taxon>Lithospermum</taxon>
    </lineage>
</organism>
<comment type="subcellular location">
    <subcellularLocation>
        <location evidence="13">Cell junction</location>
        <location evidence="13">Plasmodesma</location>
    </subcellularLocation>
    <subcellularLocation>
        <location evidence="1">Cell membrane</location>
        <topology evidence="1">Single-pass type I membrane protein</topology>
    </subcellularLocation>
</comment>